<keyword evidence="3" id="KW-0812">Transmembrane</keyword>
<proteinExistence type="predicted"/>
<evidence type="ECO:0000256" key="6">
    <source>
        <dbReference type="ARBA" id="ARBA00023237"/>
    </source>
</evidence>
<reference evidence="7" key="1">
    <citation type="submission" date="2016-10" db="EMBL/GenBank/DDBJ databases">
        <title>Sequence of Gallionella enrichment culture.</title>
        <authorList>
            <person name="Poehlein A."/>
            <person name="Muehling M."/>
            <person name="Daniel R."/>
        </authorList>
    </citation>
    <scope>NUCLEOTIDE SEQUENCE</scope>
</reference>
<evidence type="ECO:0000256" key="3">
    <source>
        <dbReference type="ARBA" id="ARBA00022692"/>
    </source>
</evidence>
<protein>
    <submittedName>
        <fullName evidence="7">Outer membrane protein transport protein (OMPP1/FadL/TodX)</fullName>
    </submittedName>
</protein>
<keyword evidence="2" id="KW-1134">Transmembrane beta strand</keyword>
<evidence type="ECO:0000256" key="4">
    <source>
        <dbReference type="ARBA" id="ARBA00022729"/>
    </source>
</evidence>
<dbReference type="InterPro" id="IPR005017">
    <property type="entry name" value="OMPP1/FadL/TodX"/>
</dbReference>
<comment type="caution">
    <text evidence="7">The sequence shown here is derived from an EMBL/GenBank/DDBJ whole genome shotgun (WGS) entry which is preliminary data.</text>
</comment>
<evidence type="ECO:0000256" key="5">
    <source>
        <dbReference type="ARBA" id="ARBA00023136"/>
    </source>
</evidence>
<evidence type="ECO:0000256" key="1">
    <source>
        <dbReference type="ARBA" id="ARBA00004571"/>
    </source>
</evidence>
<keyword evidence="4" id="KW-0732">Signal</keyword>
<keyword evidence="5" id="KW-0472">Membrane</keyword>
<sequence length="373" mass="38414">MTTSGKIRNLAGAAVLALAATPALATEGYFALGYGPIQSGQAGAGVANGEDAMSTAINPAGVAGVGNELSMGLQAFRPVRGYDATGTGFVNPGHNSSDHAFFPVPNFAYNHVLGNGGVLNFAVYGNGGDNTSYPSGPNPSFAPGCAGGVFCAGQAGVDLTQLLVSLTYAQKIGAISYGIAPTFALQRFSAVGLNYFAGVPGLSAHPLAVSNQGFDWSHGFGLRVGIQADVAPGLRFGLSGQTKFAMSKFKKYEGLFADGGDFSIPASVTVGFAWDARKDLTLMMDYQYIWYSSIPSLGNPFPNGMTQLGGPNGPGFGWSDVGVIKLGASWKQSPKMTWRFGYAYSTNPVPSTGVTINILAPGVVRSHFTAGGS</sequence>
<dbReference type="GO" id="GO:0009279">
    <property type="term" value="C:cell outer membrane"/>
    <property type="evidence" value="ECO:0007669"/>
    <property type="project" value="UniProtKB-SubCell"/>
</dbReference>
<accession>A0A1J5P2K1</accession>
<evidence type="ECO:0000256" key="2">
    <source>
        <dbReference type="ARBA" id="ARBA00022452"/>
    </source>
</evidence>
<dbReference type="SUPFAM" id="SSF56935">
    <property type="entry name" value="Porins"/>
    <property type="match status" value="1"/>
</dbReference>
<dbReference type="PANTHER" id="PTHR35093:SF8">
    <property type="entry name" value="OUTER MEMBRANE PROTEIN NMB0088-RELATED"/>
    <property type="match status" value="1"/>
</dbReference>
<keyword evidence="6" id="KW-0998">Cell outer membrane</keyword>
<dbReference type="AlphaFoldDB" id="A0A1J5P2K1"/>
<dbReference type="GO" id="GO:0015483">
    <property type="term" value="F:long-chain fatty acid transporting porin activity"/>
    <property type="evidence" value="ECO:0007669"/>
    <property type="project" value="TreeGrafter"/>
</dbReference>
<dbReference type="PANTHER" id="PTHR35093">
    <property type="entry name" value="OUTER MEMBRANE PROTEIN NMB0088-RELATED"/>
    <property type="match status" value="1"/>
</dbReference>
<name>A0A1J5P2K1_9ZZZZ</name>
<dbReference type="EMBL" id="MLJW01007401">
    <property type="protein sequence ID" value="OIQ65350.1"/>
    <property type="molecule type" value="Genomic_DNA"/>
</dbReference>
<gene>
    <name evidence="7" type="ORF">GALL_530930</name>
</gene>
<dbReference type="Gene3D" id="2.40.160.60">
    <property type="entry name" value="Outer membrane protein transport protein (OMPP1/FadL/TodX)"/>
    <property type="match status" value="1"/>
</dbReference>
<comment type="subcellular location">
    <subcellularLocation>
        <location evidence="1">Cell outer membrane</location>
        <topology evidence="1">Multi-pass membrane protein</topology>
    </subcellularLocation>
</comment>
<organism evidence="7">
    <name type="scientific">mine drainage metagenome</name>
    <dbReference type="NCBI Taxonomy" id="410659"/>
    <lineage>
        <taxon>unclassified sequences</taxon>
        <taxon>metagenomes</taxon>
        <taxon>ecological metagenomes</taxon>
    </lineage>
</organism>
<evidence type="ECO:0000313" key="7">
    <source>
        <dbReference type="EMBL" id="OIQ65350.1"/>
    </source>
</evidence>